<comment type="caution">
    <text evidence="2">The sequence shown here is derived from an EMBL/GenBank/DDBJ whole genome shotgun (WGS) entry which is preliminary data.</text>
</comment>
<dbReference type="EMBL" id="RIBY02002518">
    <property type="protein sequence ID" value="KAH9810521.1"/>
    <property type="molecule type" value="Genomic_DNA"/>
</dbReference>
<proteinExistence type="predicted"/>
<organism evidence="2 3">
    <name type="scientific">Teratosphaeria destructans</name>
    <dbReference type="NCBI Taxonomy" id="418781"/>
    <lineage>
        <taxon>Eukaryota</taxon>
        <taxon>Fungi</taxon>
        <taxon>Dikarya</taxon>
        <taxon>Ascomycota</taxon>
        <taxon>Pezizomycotina</taxon>
        <taxon>Dothideomycetes</taxon>
        <taxon>Dothideomycetidae</taxon>
        <taxon>Mycosphaerellales</taxon>
        <taxon>Teratosphaeriaceae</taxon>
        <taxon>Teratosphaeria</taxon>
    </lineage>
</organism>
<evidence type="ECO:0000313" key="2">
    <source>
        <dbReference type="EMBL" id="KAH9810521.1"/>
    </source>
</evidence>
<evidence type="ECO:0000256" key="1">
    <source>
        <dbReference type="SAM" id="MobiDB-lite"/>
    </source>
</evidence>
<dbReference type="OrthoDB" id="3938548at2759"/>
<sequence>MQEHIRRAHPEYYLPKLPATRESFELMITTAPHERPPQDTHGNPVQLPQPSHSHAHAHAHSHSHSDPSR</sequence>
<name>A0A9W7SJ32_9PEZI</name>
<protein>
    <submittedName>
        <fullName evidence="2">Transcription factor RfeD</fullName>
    </submittedName>
</protein>
<feature type="compositionally biased region" description="Basic residues" evidence="1">
    <location>
        <begin position="53"/>
        <end position="62"/>
    </location>
</feature>
<reference evidence="2 3" key="1">
    <citation type="journal article" date="2018" name="IMA Fungus">
        <title>IMA Genome-F 10: Nine draft genome sequences of Claviceps purpurea s.lat., including C. arundinis, C. humidiphila, and C. cf. spartinae, pseudomolecules for the pitch canker pathogen Fusarium circinatum, draft genome of Davidsoniella eucalypti, Grosmannia galeiformis, Quambalaria eucalypti, and Teratosphaeria destructans.</title>
        <authorList>
            <person name="Wingfield B.D."/>
            <person name="Liu M."/>
            <person name="Nguyen H.D."/>
            <person name="Lane F.A."/>
            <person name="Morgan S.W."/>
            <person name="De Vos L."/>
            <person name="Wilken P.M."/>
            <person name="Duong T.A."/>
            <person name="Aylward J."/>
            <person name="Coetzee M.P."/>
            <person name="Dadej K."/>
            <person name="De Beer Z.W."/>
            <person name="Findlay W."/>
            <person name="Havenga M."/>
            <person name="Kolarik M."/>
            <person name="Menzies J.G."/>
            <person name="Naidoo K."/>
            <person name="Pochopski O."/>
            <person name="Shoukouhi P."/>
            <person name="Santana Q.C."/>
            <person name="Seifert K.A."/>
            <person name="Soal N."/>
            <person name="Steenkamp E.T."/>
            <person name="Tatham C.T."/>
            <person name="van der Nest M.A."/>
            <person name="Wingfield M.J."/>
        </authorList>
    </citation>
    <scope>NUCLEOTIDE SEQUENCE [LARGE SCALE GENOMIC DNA]</scope>
    <source>
        <strain evidence="2">CMW44962</strain>
    </source>
</reference>
<reference evidence="2 3" key="2">
    <citation type="journal article" date="2021" name="Curr. Genet.">
        <title>Genetic response to nitrogen starvation in the aggressive Eucalyptus foliar pathogen Teratosphaeria destructans.</title>
        <authorList>
            <person name="Havenga M."/>
            <person name="Wingfield B.D."/>
            <person name="Wingfield M.J."/>
            <person name="Dreyer L.L."/>
            <person name="Roets F."/>
            <person name="Aylward J."/>
        </authorList>
    </citation>
    <scope>NUCLEOTIDE SEQUENCE [LARGE SCALE GENOMIC DNA]</scope>
    <source>
        <strain evidence="2">CMW44962</strain>
    </source>
</reference>
<gene>
    <name evidence="2" type="ORF">Tdes44962_MAKER10420</name>
</gene>
<evidence type="ECO:0000313" key="3">
    <source>
        <dbReference type="Proteomes" id="UP001138500"/>
    </source>
</evidence>
<feature type="compositionally biased region" description="Polar residues" evidence="1">
    <location>
        <begin position="40"/>
        <end position="50"/>
    </location>
</feature>
<keyword evidence="3" id="KW-1185">Reference proteome</keyword>
<accession>A0A9W7SJ32</accession>
<feature type="region of interest" description="Disordered" evidence="1">
    <location>
        <begin position="28"/>
        <end position="69"/>
    </location>
</feature>
<dbReference type="AlphaFoldDB" id="A0A9W7SJ32"/>
<dbReference type="Proteomes" id="UP001138500">
    <property type="component" value="Unassembled WGS sequence"/>
</dbReference>
<feature type="non-terminal residue" evidence="2">
    <location>
        <position position="69"/>
    </location>
</feature>